<comment type="caution">
    <text evidence="4">The sequence shown here is derived from an EMBL/GenBank/DDBJ whole genome shotgun (WGS) entry which is preliminary data.</text>
</comment>
<accession>A0A7X0JV28</accession>
<evidence type="ECO:0000256" key="1">
    <source>
        <dbReference type="ARBA" id="ARBA00023125"/>
    </source>
</evidence>
<dbReference type="InterPro" id="IPR009057">
    <property type="entry name" value="Homeodomain-like_sf"/>
</dbReference>
<feature type="DNA-binding region" description="H-T-H motif" evidence="2">
    <location>
        <begin position="45"/>
        <end position="64"/>
    </location>
</feature>
<dbReference type="SUPFAM" id="SSF48498">
    <property type="entry name" value="Tetracyclin repressor-like, C-terminal domain"/>
    <property type="match status" value="1"/>
</dbReference>
<dbReference type="InParanoid" id="A0A7X0JV28"/>
<dbReference type="GO" id="GO:0003677">
    <property type="term" value="F:DNA binding"/>
    <property type="evidence" value="ECO:0007669"/>
    <property type="project" value="UniProtKB-UniRule"/>
</dbReference>
<proteinExistence type="predicted"/>
<evidence type="ECO:0000256" key="2">
    <source>
        <dbReference type="PROSITE-ProRule" id="PRU00335"/>
    </source>
</evidence>
<dbReference type="Gene3D" id="1.10.10.60">
    <property type="entry name" value="Homeodomain-like"/>
    <property type="match status" value="1"/>
</dbReference>
<dbReference type="EMBL" id="JACHHT010000002">
    <property type="protein sequence ID" value="MBB6522815.1"/>
    <property type="molecule type" value="Genomic_DNA"/>
</dbReference>
<evidence type="ECO:0000313" key="5">
    <source>
        <dbReference type="Proteomes" id="UP000528457"/>
    </source>
</evidence>
<gene>
    <name evidence="4" type="ORF">HNR48_003100</name>
</gene>
<protein>
    <submittedName>
        <fullName evidence="4">AcrR family transcriptional regulator</fullName>
    </submittedName>
</protein>
<reference evidence="4 5" key="1">
    <citation type="submission" date="2020-08" db="EMBL/GenBank/DDBJ databases">
        <title>Genomic Encyclopedia of Type Strains, Phase IV (KMG-IV): sequencing the most valuable type-strain genomes for metagenomic binning, comparative biology and taxonomic classification.</title>
        <authorList>
            <person name="Goeker M."/>
        </authorList>
    </citation>
    <scope>NUCLEOTIDE SEQUENCE [LARGE SCALE GENOMIC DNA]</scope>
    <source>
        <strain evidence="4 5">DSM 22368</strain>
    </source>
</reference>
<feature type="domain" description="HTH tetR-type" evidence="3">
    <location>
        <begin position="22"/>
        <end position="82"/>
    </location>
</feature>
<dbReference type="PROSITE" id="PS50977">
    <property type="entry name" value="HTH_TETR_2"/>
    <property type="match status" value="1"/>
</dbReference>
<dbReference type="PANTHER" id="PTHR43479">
    <property type="entry name" value="ACREF/ENVCD OPERON REPRESSOR-RELATED"/>
    <property type="match status" value="1"/>
</dbReference>
<organism evidence="4 5">
    <name type="scientific">Pseudoteredinibacter isoporae</name>
    <dbReference type="NCBI Taxonomy" id="570281"/>
    <lineage>
        <taxon>Bacteria</taxon>
        <taxon>Pseudomonadati</taxon>
        <taxon>Pseudomonadota</taxon>
        <taxon>Gammaproteobacteria</taxon>
        <taxon>Cellvibrionales</taxon>
        <taxon>Cellvibrionaceae</taxon>
        <taxon>Pseudoteredinibacter</taxon>
    </lineage>
</organism>
<dbReference type="InterPro" id="IPR001647">
    <property type="entry name" value="HTH_TetR"/>
</dbReference>
<name>A0A7X0JV28_9GAMM</name>
<sequence length="211" mass="23861">MVDQTEPSKTGEDGADRRLISAEALEKLRNVLIHLFSEGMFHEVGIRDICTQAKVSPKTVYKYFGNKEQLLAACVEQDLQALAELTAEKVDEMSSVKDKIRAQVDVILGFYQQRPAVARMVFLNIPIVYWLQSASPAHYQHRQIGREVYKLAIEQNLIKPGLQEDVVSEMIAGGINRVISSCLYEDKADRMSEYADGCFEFIWAALSRNET</sequence>
<dbReference type="InterPro" id="IPR050624">
    <property type="entry name" value="HTH-type_Tx_Regulator"/>
</dbReference>
<dbReference type="AlphaFoldDB" id="A0A7X0JV28"/>
<dbReference type="InterPro" id="IPR036271">
    <property type="entry name" value="Tet_transcr_reg_TetR-rel_C_sf"/>
</dbReference>
<evidence type="ECO:0000259" key="3">
    <source>
        <dbReference type="PROSITE" id="PS50977"/>
    </source>
</evidence>
<dbReference type="RefSeq" id="WP_166845162.1">
    <property type="nucleotide sequence ID" value="NZ_JAAONY010000002.1"/>
</dbReference>
<dbReference type="Proteomes" id="UP000528457">
    <property type="component" value="Unassembled WGS sequence"/>
</dbReference>
<keyword evidence="1 2" id="KW-0238">DNA-binding</keyword>
<dbReference type="SUPFAM" id="SSF46689">
    <property type="entry name" value="Homeodomain-like"/>
    <property type="match status" value="1"/>
</dbReference>
<dbReference type="Gene3D" id="1.10.357.10">
    <property type="entry name" value="Tetracycline Repressor, domain 2"/>
    <property type="match status" value="1"/>
</dbReference>
<dbReference type="Pfam" id="PF00440">
    <property type="entry name" value="TetR_N"/>
    <property type="match status" value="1"/>
</dbReference>
<evidence type="ECO:0000313" key="4">
    <source>
        <dbReference type="EMBL" id="MBB6522815.1"/>
    </source>
</evidence>
<dbReference type="PANTHER" id="PTHR43479:SF11">
    <property type="entry name" value="ACREF_ENVCD OPERON REPRESSOR-RELATED"/>
    <property type="match status" value="1"/>
</dbReference>
<keyword evidence="5" id="KW-1185">Reference proteome</keyword>